<comment type="caution">
    <text evidence="1">The sequence shown here is derived from an EMBL/GenBank/DDBJ whole genome shotgun (WGS) entry which is preliminary data.</text>
</comment>
<evidence type="ECO:0000313" key="2">
    <source>
        <dbReference type="Proteomes" id="UP000640930"/>
    </source>
</evidence>
<evidence type="ECO:0000313" key="1">
    <source>
        <dbReference type="EMBL" id="MBD8028039.1"/>
    </source>
</evidence>
<accession>A0ABR8XFT3</accession>
<dbReference type="Proteomes" id="UP000640930">
    <property type="component" value="Unassembled WGS sequence"/>
</dbReference>
<protein>
    <submittedName>
        <fullName evidence="1">Uncharacterized protein</fullName>
    </submittedName>
</protein>
<dbReference type="SUPFAM" id="SSF51445">
    <property type="entry name" value="(Trans)glycosidases"/>
    <property type="match status" value="1"/>
</dbReference>
<dbReference type="InterPro" id="IPR017853">
    <property type="entry name" value="GH"/>
</dbReference>
<organism evidence="1 2">
    <name type="scientific">Ureibacillus galli</name>
    <dbReference type="NCBI Taxonomy" id="2762222"/>
    <lineage>
        <taxon>Bacteria</taxon>
        <taxon>Bacillati</taxon>
        <taxon>Bacillota</taxon>
        <taxon>Bacilli</taxon>
        <taxon>Bacillales</taxon>
        <taxon>Caryophanaceae</taxon>
        <taxon>Ureibacillus</taxon>
    </lineage>
</organism>
<dbReference type="Gene3D" id="3.20.20.80">
    <property type="entry name" value="Glycosidases"/>
    <property type="match status" value="1"/>
</dbReference>
<sequence>MVSYHWGVDSSQPVTNELYHSVQSTYGKPEFWGRYLTRVEGSVEGLTENEIELLHNSDTKILPIYNDFRQAVGESHAKVVAMNAAYHAKRLGIKKGTIIFARMGNLEVDSGWIKGYVGYLYNTDYKPGFLYKIDGSFEEAYCQAADQDRRVANQAVLWSTEPHTGVTNEEDAPNFEPTTPNCDANVWAWQYGRDAEELPINTNLIDSRLLPMLY</sequence>
<dbReference type="RefSeq" id="WP_191708457.1">
    <property type="nucleotide sequence ID" value="NZ_JACSQA010000029.1"/>
</dbReference>
<proteinExistence type="predicted"/>
<dbReference type="EMBL" id="JACSQA010000029">
    <property type="protein sequence ID" value="MBD8028039.1"/>
    <property type="molecule type" value="Genomic_DNA"/>
</dbReference>
<reference evidence="1 2" key="1">
    <citation type="submission" date="2020-08" db="EMBL/GenBank/DDBJ databases">
        <title>A Genomic Blueprint of the Chicken Gut Microbiome.</title>
        <authorList>
            <person name="Gilroy R."/>
            <person name="Ravi A."/>
            <person name="Getino M."/>
            <person name="Pursley I."/>
            <person name="Horton D.L."/>
            <person name="Alikhan N.-F."/>
            <person name="Baker D."/>
            <person name="Gharbi K."/>
            <person name="Hall N."/>
            <person name="Watson M."/>
            <person name="Adriaenssens E.M."/>
            <person name="Foster-Nyarko E."/>
            <person name="Jarju S."/>
            <person name="Secka A."/>
            <person name="Antonio M."/>
            <person name="Oren A."/>
            <person name="Chaudhuri R."/>
            <person name="La Ragione R.M."/>
            <person name="Hildebrand F."/>
            <person name="Pallen M.J."/>
        </authorList>
    </citation>
    <scope>NUCLEOTIDE SEQUENCE [LARGE SCALE GENOMIC DNA]</scope>
    <source>
        <strain evidence="1 2">Re31</strain>
    </source>
</reference>
<gene>
    <name evidence="1" type="ORF">H9636_15420</name>
</gene>
<keyword evidence="2" id="KW-1185">Reference proteome</keyword>
<name>A0ABR8XFT3_9BACL</name>